<dbReference type="Proteomes" id="UP000235672">
    <property type="component" value="Unassembled WGS sequence"/>
</dbReference>
<reference evidence="1 2" key="1">
    <citation type="submission" date="2016-05" db="EMBL/GenBank/DDBJ databases">
        <title>A degradative enzymes factory behind the ericoid mycorrhizal symbiosis.</title>
        <authorList>
            <consortium name="DOE Joint Genome Institute"/>
            <person name="Martino E."/>
            <person name="Morin E."/>
            <person name="Grelet G."/>
            <person name="Kuo A."/>
            <person name="Kohler A."/>
            <person name="Daghino S."/>
            <person name="Barry K."/>
            <person name="Choi C."/>
            <person name="Cichocki N."/>
            <person name="Clum A."/>
            <person name="Copeland A."/>
            <person name="Hainaut M."/>
            <person name="Haridas S."/>
            <person name="Labutti K."/>
            <person name="Lindquist E."/>
            <person name="Lipzen A."/>
            <person name="Khouja H.-R."/>
            <person name="Murat C."/>
            <person name="Ohm R."/>
            <person name="Olson A."/>
            <person name="Spatafora J."/>
            <person name="Veneault-Fourrey C."/>
            <person name="Henrissat B."/>
            <person name="Grigoriev I."/>
            <person name="Martin F."/>
            <person name="Perotto S."/>
        </authorList>
    </citation>
    <scope>NUCLEOTIDE SEQUENCE [LARGE SCALE GENOMIC DNA]</scope>
    <source>
        <strain evidence="1 2">UAMH 7357</strain>
    </source>
</reference>
<name>A0A2J6QDY4_9HELO</name>
<evidence type="ECO:0000313" key="1">
    <source>
        <dbReference type="EMBL" id="PMD24473.1"/>
    </source>
</evidence>
<sequence>MYQTLTNTVDDSKFSSEPSVLKSDNRRYSLYTITCRLPYSHLLPVLGREQMFPRNITATLDSHLTFILTPKLLLQSTCGNDSVKCCRQPLILTSPTGGKEKTKPPSLSDSFAPNLIQFFRPWLTSKRSTDTEPRKTDDRQWVVVPAYRPLLKWECVSSFPPSPSPPVF</sequence>
<gene>
    <name evidence="1" type="ORF">NA56DRAFT_643045</name>
</gene>
<accession>A0A2J6QDY4</accession>
<proteinExistence type="predicted"/>
<keyword evidence="2" id="KW-1185">Reference proteome</keyword>
<protein>
    <submittedName>
        <fullName evidence="1">Uncharacterized protein</fullName>
    </submittedName>
</protein>
<dbReference type="EMBL" id="KZ613472">
    <property type="protein sequence ID" value="PMD24473.1"/>
    <property type="molecule type" value="Genomic_DNA"/>
</dbReference>
<dbReference type="AlphaFoldDB" id="A0A2J6QDY4"/>
<organism evidence="1 2">
    <name type="scientific">Hyaloscypha hepaticicola</name>
    <dbReference type="NCBI Taxonomy" id="2082293"/>
    <lineage>
        <taxon>Eukaryota</taxon>
        <taxon>Fungi</taxon>
        <taxon>Dikarya</taxon>
        <taxon>Ascomycota</taxon>
        <taxon>Pezizomycotina</taxon>
        <taxon>Leotiomycetes</taxon>
        <taxon>Helotiales</taxon>
        <taxon>Hyaloscyphaceae</taxon>
        <taxon>Hyaloscypha</taxon>
    </lineage>
</organism>
<evidence type="ECO:0000313" key="2">
    <source>
        <dbReference type="Proteomes" id="UP000235672"/>
    </source>
</evidence>